<dbReference type="EMBL" id="ALBS01000322">
    <property type="protein sequence ID" value="EJT45749.1"/>
    <property type="molecule type" value="Genomic_DNA"/>
</dbReference>
<feature type="domain" description="Major facilitator superfamily (MFS) profile" evidence="8">
    <location>
        <begin position="91"/>
        <end position="555"/>
    </location>
</feature>
<comment type="caution">
    <text evidence="9">The sequence shown here is derived from an EMBL/GenBank/DDBJ whole genome shotgun (WGS) entry which is preliminary data.</text>
</comment>
<evidence type="ECO:0000256" key="2">
    <source>
        <dbReference type="ARBA" id="ARBA00022448"/>
    </source>
</evidence>
<accession>J6EN38</accession>
<evidence type="ECO:0000256" key="7">
    <source>
        <dbReference type="SAM" id="Phobius"/>
    </source>
</evidence>
<dbReference type="VEuPathDB" id="FungiDB:A1Q1_05898"/>
<evidence type="ECO:0000256" key="4">
    <source>
        <dbReference type="ARBA" id="ARBA00022989"/>
    </source>
</evidence>
<dbReference type="InterPro" id="IPR036259">
    <property type="entry name" value="MFS_trans_sf"/>
</dbReference>
<dbReference type="PANTHER" id="PTHR42718:SF9">
    <property type="entry name" value="MAJOR FACILITATOR SUPERFAMILY MULTIDRUG TRANSPORTER MFSC"/>
    <property type="match status" value="1"/>
</dbReference>
<evidence type="ECO:0000259" key="8">
    <source>
        <dbReference type="PROSITE" id="PS50850"/>
    </source>
</evidence>
<dbReference type="HOGENOM" id="CLU_000960_27_0_1"/>
<keyword evidence="5 7" id="KW-0472">Membrane</keyword>
<feature type="transmembrane region" description="Helical" evidence="7">
    <location>
        <begin position="532"/>
        <end position="551"/>
    </location>
</feature>
<proteinExistence type="predicted"/>
<feature type="transmembrane region" description="Helical" evidence="7">
    <location>
        <begin position="422"/>
        <end position="442"/>
    </location>
</feature>
<feature type="transmembrane region" description="Helical" evidence="7">
    <location>
        <begin position="181"/>
        <end position="204"/>
    </location>
</feature>
<dbReference type="Gene3D" id="1.20.1250.20">
    <property type="entry name" value="MFS general substrate transporter like domains"/>
    <property type="match status" value="1"/>
</dbReference>
<dbReference type="Pfam" id="PF07690">
    <property type="entry name" value="MFS_1"/>
    <property type="match status" value="1"/>
</dbReference>
<keyword evidence="3 7" id="KW-0812">Transmembrane</keyword>
<dbReference type="SUPFAM" id="SSF103473">
    <property type="entry name" value="MFS general substrate transporter"/>
    <property type="match status" value="2"/>
</dbReference>
<dbReference type="Gene3D" id="1.20.1720.10">
    <property type="entry name" value="Multidrug resistance protein D"/>
    <property type="match status" value="1"/>
</dbReference>
<feature type="transmembrane region" description="Helical" evidence="7">
    <location>
        <begin position="490"/>
        <end position="512"/>
    </location>
</feature>
<protein>
    <submittedName>
        <fullName evidence="9">Efflux protein</fullName>
    </submittedName>
</protein>
<dbReference type="GO" id="GO:0022857">
    <property type="term" value="F:transmembrane transporter activity"/>
    <property type="evidence" value="ECO:0007669"/>
    <property type="project" value="InterPro"/>
</dbReference>
<feature type="transmembrane region" description="Helical" evidence="7">
    <location>
        <begin position="247"/>
        <end position="267"/>
    </location>
</feature>
<sequence>MQDEKAPHGRPGYDVVPELSSTQRLDLHPVTTRQSMASQKDVPMAVTAEGVGTTPELALEAGEAADGTRDVEAVVAEPEFPVLSIWRTMAIAMVTTFAMALSGAGNMSLSIALPDIQRDLHVIDSELHWISAAFALTNGCFLLLSGRLADVYGRKTCFVIGVAWYAIWNLVGGFMQNTAAFVATRALAGMGSALSIPSAIGIIASTFTGRTRASAFACFSAGGPIGGGLGVTIGGLLTAYTEPKWRAALWLFAGMAAGVAIAGYFVVLPDRHLDPDRRIDWVGAGLVTCGLVLLMFGISSAEAAPQGWKTPYIIAVIVVAAFLIACFFGWEHFVETRTSRPPLMRLALWTRSKGKLAATYFIGGISWMGFTTFFYNTTLFFQNVQGASVITAMLRFLPSTISGLICNVVVAKIVHIVPGQLLICFGLAATGVANIFFAISPADEMYWKLPFNAMWLAVLGADFLISVGSIFVSTLALPEEQSVAGALFQTMVQLGGALGLAFVNVVQTSISMKETAKGVDHKTALLHGLHGAFYFAAGASFTAMLIALVMLRGMGAYGAKKKTSINSTDSSASEETRVDRLPETVLVEKVEKAPLETPASELGAQK</sequence>
<dbReference type="RefSeq" id="XP_014176582.1">
    <property type="nucleotide sequence ID" value="XM_014321107.1"/>
</dbReference>
<feature type="region of interest" description="Disordered" evidence="6">
    <location>
        <begin position="1"/>
        <end position="20"/>
    </location>
</feature>
<dbReference type="InterPro" id="IPR020846">
    <property type="entry name" value="MFS_dom"/>
</dbReference>
<feature type="transmembrane region" description="Helical" evidence="7">
    <location>
        <begin position="454"/>
        <end position="478"/>
    </location>
</feature>
<dbReference type="PANTHER" id="PTHR42718">
    <property type="entry name" value="MAJOR FACILITATOR SUPERFAMILY MULTIDRUG TRANSPORTER MFSC"/>
    <property type="match status" value="1"/>
</dbReference>
<dbReference type="PROSITE" id="PS00216">
    <property type="entry name" value="SUGAR_TRANSPORT_1"/>
    <property type="match status" value="1"/>
</dbReference>
<evidence type="ECO:0000256" key="5">
    <source>
        <dbReference type="ARBA" id="ARBA00023136"/>
    </source>
</evidence>
<comment type="subcellular location">
    <subcellularLocation>
        <location evidence="1">Membrane</location>
        <topology evidence="1">Multi-pass membrane protein</topology>
    </subcellularLocation>
</comment>
<dbReference type="OrthoDB" id="2130629at2759"/>
<feature type="transmembrane region" description="Helical" evidence="7">
    <location>
        <begin position="216"/>
        <end position="241"/>
    </location>
</feature>
<feature type="transmembrane region" description="Helical" evidence="7">
    <location>
        <begin position="156"/>
        <end position="175"/>
    </location>
</feature>
<reference evidence="9 10" key="1">
    <citation type="journal article" date="2012" name="Eukaryot. Cell">
        <title>Draft genome sequence of CBS 2479, the standard type strain of Trichosporon asahii.</title>
        <authorList>
            <person name="Yang R.Y."/>
            <person name="Li H.T."/>
            <person name="Zhu H."/>
            <person name="Zhou G.P."/>
            <person name="Wang M."/>
            <person name="Wang L."/>
        </authorList>
    </citation>
    <scope>NUCLEOTIDE SEQUENCE [LARGE SCALE GENOMIC DNA]</scope>
    <source>
        <strain evidence="10">ATCC 90039 / CBS 2479 / JCM 2466 / KCTC 7840 / NCYC 2677 / UAMH 7654</strain>
    </source>
</reference>
<dbReference type="GeneID" id="25989410"/>
<feature type="transmembrane region" description="Helical" evidence="7">
    <location>
        <begin position="387"/>
        <end position="410"/>
    </location>
</feature>
<dbReference type="KEGG" id="tasa:A1Q1_05898"/>
<dbReference type="InterPro" id="IPR011701">
    <property type="entry name" value="MFS"/>
</dbReference>
<feature type="transmembrane region" description="Helical" evidence="7">
    <location>
        <begin position="127"/>
        <end position="144"/>
    </location>
</feature>
<dbReference type="PROSITE" id="PS50850">
    <property type="entry name" value="MFS"/>
    <property type="match status" value="1"/>
</dbReference>
<evidence type="ECO:0000313" key="9">
    <source>
        <dbReference type="EMBL" id="EJT45749.1"/>
    </source>
</evidence>
<evidence type="ECO:0000256" key="6">
    <source>
        <dbReference type="SAM" id="MobiDB-lite"/>
    </source>
</evidence>
<gene>
    <name evidence="9" type="ORF">A1Q1_05898</name>
</gene>
<organism evidence="9 10">
    <name type="scientific">Trichosporon asahii var. asahii (strain ATCC 90039 / CBS 2479 / JCM 2466 / KCTC 7840 / NBRC 103889/ NCYC 2677 / UAMH 7654)</name>
    <name type="common">Yeast</name>
    <dbReference type="NCBI Taxonomy" id="1186058"/>
    <lineage>
        <taxon>Eukaryota</taxon>
        <taxon>Fungi</taxon>
        <taxon>Dikarya</taxon>
        <taxon>Basidiomycota</taxon>
        <taxon>Agaricomycotina</taxon>
        <taxon>Tremellomycetes</taxon>
        <taxon>Trichosporonales</taxon>
        <taxon>Trichosporonaceae</taxon>
        <taxon>Trichosporon</taxon>
    </lineage>
</organism>
<dbReference type="GO" id="GO:0016020">
    <property type="term" value="C:membrane"/>
    <property type="evidence" value="ECO:0007669"/>
    <property type="project" value="UniProtKB-SubCell"/>
</dbReference>
<feature type="transmembrane region" description="Helical" evidence="7">
    <location>
        <begin position="312"/>
        <end position="334"/>
    </location>
</feature>
<evidence type="ECO:0000256" key="3">
    <source>
        <dbReference type="ARBA" id="ARBA00022692"/>
    </source>
</evidence>
<dbReference type="AlphaFoldDB" id="J6EN38"/>
<evidence type="ECO:0000256" key="1">
    <source>
        <dbReference type="ARBA" id="ARBA00004141"/>
    </source>
</evidence>
<keyword evidence="2" id="KW-0813">Transport</keyword>
<feature type="transmembrane region" description="Helical" evidence="7">
    <location>
        <begin position="279"/>
        <end position="300"/>
    </location>
</feature>
<dbReference type="InterPro" id="IPR005829">
    <property type="entry name" value="Sugar_transporter_CS"/>
</dbReference>
<evidence type="ECO:0000313" key="10">
    <source>
        <dbReference type="Proteomes" id="UP000002748"/>
    </source>
</evidence>
<name>J6EN38_TRIAS</name>
<feature type="transmembrane region" description="Helical" evidence="7">
    <location>
        <begin position="89"/>
        <end position="107"/>
    </location>
</feature>
<feature type="transmembrane region" description="Helical" evidence="7">
    <location>
        <begin position="355"/>
        <end position="375"/>
    </location>
</feature>
<keyword evidence="4 7" id="KW-1133">Transmembrane helix</keyword>
<dbReference type="Proteomes" id="UP000002748">
    <property type="component" value="Unassembled WGS sequence"/>
</dbReference>